<name>G0VI40_NAUCA</name>
<dbReference type="HOGENOM" id="CLU_758852_0_0_1"/>
<evidence type="ECO:0000313" key="2">
    <source>
        <dbReference type="EMBL" id="CCC71074.1"/>
    </source>
</evidence>
<feature type="compositionally biased region" description="Polar residues" evidence="1">
    <location>
        <begin position="1"/>
        <end position="14"/>
    </location>
</feature>
<keyword evidence="3" id="KW-1185">Reference proteome</keyword>
<dbReference type="GeneID" id="96904740"/>
<gene>
    <name evidence="2" type="primary">NCAS0G01870</name>
    <name evidence="2" type="ordered locus">NCAS_0G01870</name>
</gene>
<evidence type="ECO:0000256" key="1">
    <source>
        <dbReference type="SAM" id="MobiDB-lite"/>
    </source>
</evidence>
<dbReference type="EMBL" id="HE576758">
    <property type="protein sequence ID" value="CCC71074.1"/>
    <property type="molecule type" value="Genomic_DNA"/>
</dbReference>
<dbReference type="InParanoid" id="G0VI40"/>
<sequence length="365" mass="42329">MNNEIYETPNQSGESTTTTTSTGVAVVTKQGVTREEREFVKTSFLSNFYQGIRIILISTENLVTSLEERIRFTQYQPWLSFDSPKPEIYPCTIDQHKDILFLTVPLASIVDNLSEYCANECFKPENKKKNFLKTVITKVHQFRHTVITNEISREFGSRAFTPEDIETSDDLANIREKINRAKNTVGCLIFKKNANKKILKRINGPLFFWKRISCIGGKERQALRYLEQYEVNTYKRLYCCAMKLRLVCCLRWISKILCLVPFALGILLLSNLSLGPFGWNPLTILSMGVPLIGPILERQFFSELDPLIVSSYMKTFRLKPWNEDEEPKSNYKVIDALKNYIRSFRKKNKMQPNQITRADTSFHIE</sequence>
<protein>
    <submittedName>
        <fullName evidence="2">Uncharacterized protein</fullName>
    </submittedName>
</protein>
<organism evidence="2 3">
    <name type="scientific">Naumovozyma castellii</name>
    <name type="common">Yeast</name>
    <name type="synonym">Saccharomyces castellii</name>
    <dbReference type="NCBI Taxonomy" id="27288"/>
    <lineage>
        <taxon>Eukaryota</taxon>
        <taxon>Fungi</taxon>
        <taxon>Dikarya</taxon>
        <taxon>Ascomycota</taxon>
        <taxon>Saccharomycotina</taxon>
        <taxon>Saccharomycetes</taxon>
        <taxon>Saccharomycetales</taxon>
        <taxon>Saccharomycetaceae</taxon>
        <taxon>Naumovozyma</taxon>
    </lineage>
</organism>
<evidence type="ECO:0000313" key="3">
    <source>
        <dbReference type="Proteomes" id="UP000001640"/>
    </source>
</evidence>
<feature type="region of interest" description="Disordered" evidence="1">
    <location>
        <begin position="1"/>
        <end position="22"/>
    </location>
</feature>
<proteinExistence type="predicted"/>
<dbReference type="RefSeq" id="XP_003677427.1">
    <property type="nucleotide sequence ID" value="XM_003677379.1"/>
</dbReference>
<reference key="2">
    <citation type="submission" date="2011-08" db="EMBL/GenBank/DDBJ databases">
        <title>Genome sequence of Naumovozyma castellii.</title>
        <authorList>
            <person name="Gordon J.L."/>
            <person name="Armisen D."/>
            <person name="Proux-Wera E."/>
            <person name="OhEigeartaigh S.S."/>
            <person name="Byrne K.P."/>
            <person name="Wolfe K.H."/>
        </authorList>
    </citation>
    <scope>NUCLEOTIDE SEQUENCE</scope>
    <source>
        <strain>Type strain:CBS 4309</strain>
    </source>
</reference>
<reference evidence="2 3" key="1">
    <citation type="journal article" date="2011" name="Proc. Natl. Acad. Sci. U.S.A.">
        <title>Evolutionary erosion of yeast sex chromosomes by mating-type switching accidents.</title>
        <authorList>
            <person name="Gordon J.L."/>
            <person name="Armisen D."/>
            <person name="Proux-Wera E."/>
            <person name="Oheigeartaigh S.S."/>
            <person name="Byrne K.P."/>
            <person name="Wolfe K.H."/>
        </authorList>
    </citation>
    <scope>NUCLEOTIDE SEQUENCE [LARGE SCALE GENOMIC DNA]</scope>
    <source>
        <strain evidence="3">ATCC 76901 / BCRC 22586 / CBS 4309 / NBRC 1992 / NRRL Y-12630</strain>
    </source>
</reference>
<dbReference type="Proteomes" id="UP000001640">
    <property type="component" value="Chromosome 7"/>
</dbReference>
<accession>G0VI40</accession>
<dbReference type="KEGG" id="ncs:NCAS_0G01870"/>
<dbReference type="AlphaFoldDB" id="G0VI40"/>